<feature type="transmembrane region" description="Helical" evidence="2">
    <location>
        <begin position="214"/>
        <end position="234"/>
    </location>
</feature>
<feature type="region of interest" description="Disordered" evidence="1">
    <location>
        <begin position="238"/>
        <end position="275"/>
    </location>
</feature>
<reference evidence="5" key="1">
    <citation type="submission" date="2016-06" db="EMBL/GenBank/DDBJ databases">
        <authorList>
            <person name="Varghese N."/>
            <person name="Submissions Spin"/>
        </authorList>
    </citation>
    <scope>NUCLEOTIDE SEQUENCE [LARGE SCALE GENOMIC DNA]</scope>
    <source>
        <strain evidence="5">DSM 44151</strain>
    </source>
</reference>
<feature type="chain" id="PRO_5008748258" description="DUF4352 domain-containing protein" evidence="3">
    <location>
        <begin position="25"/>
        <end position="465"/>
    </location>
</feature>
<organism evidence="4 5">
    <name type="scientific">Micromonospora chersina</name>
    <dbReference type="NCBI Taxonomy" id="47854"/>
    <lineage>
        <taxon>Bacteria</taxon>
        <taxon>Bacillati</taxon>
        <taxon>Actinomycetota</taxon>
        <taxon>Actinomycetes</taxon>
        <taxon>Micromonosporales</taxon>
        <taxon>Micromonosporaceae</taxon>
        <taxon>Micromonospora</taxon>
    </lineage>
</organism>
<evidence type="ECO:0000256" key="1">
    <source>
        <dbReference type="SAM" id="MobiDB-lite"/>
    </source>
</evidence>
<feature type="compositionally biased region" description="Low complexity" evidence="1">
    <location>
        <begin position="32"/>
        <end position="61"/>
    </location>
</feature>
<accession>A0A1C6UXE1</accession>
<proteinExistence type="predicted"/>
<keyword evidence="2" id="KW-1133">Transmembrane helix</keyword>
<evidence type="ECO:0000313" key="4">
    <source>
        <dbReference type="EMBL" id="SCL58738.1"/>
    </source>
</evidence>
<gene>
    <name evidence="4" type="ORF">GA0070603_2681</name>
</gene>
<evidence type="ECO:0000256" key="3">
    <source>
        <dbReference type="SAM" id="SignalP"/>
    </source>
</evidence>
<keyword evidence="3" id="KW-0732">Signal</keyword>
<feature type="region of interest" description="Disordered" evidence="1">
    <location>
        <begin position="23"/>
        <end position="66"/>
    </location>
</feature>
<sequence length="465" mass="47267">MFVNCLGIMAAVPALPLTAPRAEAATPPPAAPAAAQATPAARAAAPPAVAARATPIPTGMPAAPPAMPTTKPAPIQLTTPPVTVAVAAAGTPAPGYRIQVRNAGPTPVETTVRQELPAGSRATAVTGGGRANRPIGSATANEVTWRLRLPARSTTTLNTALSGVAQGREVTAPTCAYGTDGTRPYDCATATWTGPATVPAAKVTAAPAWRRPPVLLAALAALLVVTGGVLWWAWRRRRSGPPRATGTPAGPTRLAAGVPPVAAGTGGPADRGTVYPRPAMPAVTARRRRPPIWAVIGVAAAVLAGVVGAAAWTATQRVAAMDTTKQPTSGAWVGNSVTGPLGVPLRENAFEFTVYRLACGVGTPPAASSGGRQCLATVGVRNVTSGEQTWHGQLQRAYLPGGNWVATDESATRVANLGRDVFAQPVAAGSRVLLPLVFTVHGDDPPRQLELRSGVFSAGVRVDVR</sequence>
<dbReference type="EMBL" id="FMIB01000002">
    <property type="protein sequence ID" value="SCL58738.1"/>
    <property type="molecule type" value="Genomic_DNA"/>
</dbReference>
<evidence type="ECO:0008006" key="6">
    <source>
        <dbReference type="Google" id="ProtNLM"/>
    </source>
</evidence>
<feature type="compositionally biased region" description="Low complexity" evidence="1">
    <location>
        <begin position="241"/>
        <end position="263"/>
    </location>
</feature>
<keyword evidence="5" id="KW-1185">Reference proteome</keyword>
<dbReference type="Proteomes" id="UP000198605">
    <property type="component" value="Unassembled WGS sequence"/>
</dbReference>
<evidence type="ECO:0000313" key="5">
    <source>
        <dbReference type="Proteomes" id="UP000198605"/>
    </source>
</evidence>
<keyword evidence="2" id="KW-0472">Membrane</keyword>
<name>A0A1C6UXE1_9ACTN</name>
<dbReference type="AlphaFoldDB" id="A0A1C6UXE1"/>
<dbReference type="STRING" id="47854.GA0070603_2681"/>
<keyword evidence="2" id="KW-0812">Transmembrane</keyword>
<evidence type="ECO:0000256" key="2">
    <source>
        <dbReference type="SAM" id="Phobius"/>
    </source>
</evidence>
<feature type="transmembrane region" description="Helical" evidence="2">
    <location>
        <begin position="292"/>
        <end position="312"/>
    </location>
</feature>
<protein>
    <recommendedName>
        <fullName evidence="6">DUF4352 domain-containing protein</fullName>
    </recommendedName>
</protein>
<feature type="signal peptide" evidence="3">
    <location>
        <begin position="1"/>
        <end position="24"/>
    </location>
</feature>